<dbReference type="InterPro" id="IPR013083">
    <property type="entry name" value="Znf_RING/FYVE/PHD"/>
</dbReference>
<dbReference type="PROSITE" id="PS51805">
    <property type="entry name" value="EPHD"/>
    <property type="match status" value="1"/>
</dbReference>
<dbReference type="Proteomes" id="UP000826234">
    <property type="component" value="Unassembled WGS sequence"/>
</dbReference>
<evidence type="ECO:0008006" key="14">
    <source>
        <dbReference type="Google" id="ProtNLM"/>
    </source>
</evidence>
<dbReference type="InterPro" id="IPR051188">
    <property type="entry name" value="PHD-type_Zinc_Finger"/>
</dbReference>
<dbReference type="InterPro" id="IPR034732">
    <property type="entry name" value="EPHD"/>
</dbReference>
<evidence type="ECO:0000259" key="10">
    <source>
        <dbReference type="PROSITE" id="PS50089"/>
    </source>
</evidence>
<evidence type="ECO:0000256" key="2">
    <source>
        <dbReference type="ARBA" id="ARBA00004906"/>
    </source>
</evidence>
<evidence type="ECO:0000256" key="4">
    <source>
        <dbReference type="ARBA" id="ARBA00022723"/>
    </source>
</evidence>
<dbReference type="SMART" id="SM00184">
    <property type="entry name" value="RING"/>
    <property type="match status" value="2"/>
</dbReference>
<gene>
    <name evidence="12" type="ORF">JD844_021140</name>
</gene>
<evidence type="ECO:0000313" key="13">
    <source>
        <dbReference type="Proteomes" id="UP000826234"/>
    </source>
</evidence>
<dbReference type="Pfam" id="PF00632">
    <property type="entry name" value="HECT"/>
    <property type="match status" value="1"/>
</dbReference>
<proteinExistence type="predicted"/>
<dbReference type="InterPro" id="IPR001965">
    <property type="entry name" value="Znf_PHD"/>
</dbReference>
<keyword evidence="7" id="KW-0862">Zinc</keyword>
<dbReference type="InterPro" id="IPR011011">
    <property type="entry name" value="Znf_FYVE_PHD"/>
</dbReference>
<evidence type="ECO:0000256" key="3">
    <source>
        <dbReference type="ARBA" id="ARBA00022679"/>
    </source>
</evidence>
<dbReference type="CDD" id="cd15496">
    <property type="entry name" value="PHD_PHF7_G2E3_like"/>
    <property type="match status" value="1"/>
</dbReference>
<evidence type="ECO:0000256" key="9">
    <source>
        <dbReference type="PROSITE-ProRule" id="PRU00175"/>
    </source>
</evidence>
<evidence type="ECO:0000256" key="6">
    <source>
        <dbReference type="ARBA" id="ARBA00022786"/>
    </source>
</evidence>
<accession>A0ABQ7ST56</accession>
<keyword evidence="3" id="KW-0808">Transferase</keyword>
<keyword evidence="6" id="KW-0833">Ubl conjugation pathway</keyword>
<dbReference type="EMBL" id="JAIPUX010003289">
    <property type="protein sequence ID" value="KAH0620560.1"/>
    <property type="molecule type" value="Genomic_DNA"/>
</dbReference>
<dbReference type="Gene3D" id="3.30.40.10">
    <property type="entry name" value="Zinc/RING finger domain, C3HC4 (zinc finger)"/>
    <property type="match status" value="2"/>
</dbReference>
<evidence type="ECO:0000313" key="12">
    <source>
        <dbReference type="EMBL" id="KAH0620560.1"/>
    </source>
</evidence>
<evidence type="ECO:0000256" key="7">
    <source>
        <dbReference type="ARBA" id="ARBA00022833"/>
    </source>
</evidence>
<evidence type="ECO:0000256" key="1">
    <source>
        <dbReference type="ARBA" id="ARBA00004123"/>
    </source>
</evidence>
<evidence type="ECO:0000256" key="8">
    <source>
        <dbReference type="ARBA" id="ARBA00023242"/>
    </source>
</evidence>
<dbReference type="SUPFAM" id="SSF57903">
    <property type="entry name" value="FYVE/PHD zinc finger"/>
    <property type="match status" value="1"/>
</dbReference>
<dbReference type="Pfam" id="PF13771">
    <property type="entry name" value="zf-HC5HC2H"/>
    <property type="match status" value="1"/>
</dbReference>
<dbReference type="Pfam" id="PF26054">
    <property type="entry name" value="PHD_G2E3"/>
    <property type="match status" value="1"/>
</dbReference>
<evidence type="ECO:0000256" key="5">
    <source>
        <dbReference type="ARBA" id="ARBA00022771"/>
    </source>
</evidence>
<keyword evidence="8" id="KW-0539">Nucleus</keyword>
<dbReference type="InterPro" id="IPR035983">
    <property type="entry name" value="Hect_E3_ubiquitin_ligase"/>
</dbReference>
<comment type="subcellular location">
    <subcellularLocation>
        <location evidence="1">Nucleus</location>
    </subcellularLocation>
</comment>
<keyword evidence="13" id="KW-1185">Reference proteome</keyword>
<sequence>MFTLNEHWKENTRMSDNVTICLQNLTCEFCQRTDDCPDKYGEKRTYEDYNLTVHYYCVLMSSGIWQRGEDEEGFYGFLPEDIQKEINRAGRLKCSICKKKGASIGCVTSRCKRSYHYPCGVERGCIFQFRDNFPSHCWKHRPTQKRPSNSKGSSQCTICLELVEHAPSYNILTSPCCKNAWFHRNCLQCQALSAGVFFFRCPVCNNKEKFQNEMLRMGIHIPEKDASWELEENAYQDLLQCYQHCDVKRCLCQHGRDYSEPDSKWEIKRCQYCGSRGIHLACSSLTSWEQNWECIECRTILAKSNGNCQKWRKRSLSLAEKTDIGDGLREDPSPKCPRQSPGSHLSFLIRHKPKLFLIFLSFRSPKMIYSNAFTQCSQLDLSCTDNRLISPSSLISPSVRNLSLRKSQLRVQKREVSNILRELKSQINTKPARLNINRQDIWDSALKGFQKRNFNPANNIEVKYINSKSKIEMDSCLSSKEDFFLLLMLHLRDSSLFEGSFSKNLSFESQALKDNLYYEAGRMIAVSLVHGGPSPGFFSKTLFNCLVYGTENVKPTVEDVADVDVLLTVEKIKSATTLSSLESAVSDCSEYLATIGCLKPVTDLCDKDTLVDEILNYHVIKRTLLPFKSFEQGLKTLDVLEKIQMSPDAFCSILCHKPEDLSAKLLGDLFTIHCLRGADKARSLDFWMGYLQETEGGESAVTLEDILVFATGIRNIPPIGFDPEPSVKFLHIKYPIGKRHCNCLELPITKSYEQFKRILDFSIRSTLVTTMDSKTK</sequence>
<dbReference type="CDD" id="cd15669">
    <property type="entry name" value="ePHD_PHF7_G2E3_like"/>
    <property type="match status" value="1"/>
</dbReference>
<name>A0ABQ7ST56_PHRPL</name>
<protein>
    <recommendedName>
        <fullName evidence="14">G2/M phase-specific E3 ubiquitin-protein ligase</fullName>
    </recommendedName>
</protein>
<feature type="domain" description="PHD-type" evidence="11">
    <location>
        <begin position="24"/>
        <end position="141"/>
    </location>
</feature>
<comment type="caution">
    <text evidence="12">The sequence shown here is derived from an EMBL/GenBank/DDBJ whole genome shotgun (WGS) entry which is preliminary data.</text>
</comment>
<dbReference type="Gene3D" id="3.90.1750.10">
    <property type="entry name" value="Hect, E3 ligase catalytic domains"/>
    <property type="match status" value="1"/>
</dbReference>
<comment type="pathway">
    <text evidence="2">Protein modification; protein ubiquitination.</text>
</comment>
<dbReference type="PROSITE" id="PS50089">
    <property type="entry name" value="ZF_RING_2"/>
    <property type="match status" value="1"/>
</dbReference>
<dbReference type="InterPro" id="IPR000569">
    <property type="entry name" value="HECT_dom"/>
</dbReference>
<dbReference type="SMART" id="SM00249">
    <property type="entry name" value="PHD"/>
    <property type="match status" value="3"/>
</dbReference>
<evidence type="ECO:0000259" key="11">
    <source>
        <dbReference type="PROSITE" id="PS51805"/>
    </source>
</evidence>
<keyword evidence="5 9" id="KW-0863">Zinc-finger</keyword>
<dbReference type="PANTHER" id="PTHR12420:SF37">
    <property type="entry name" value="G2_M PHASE-SPECIFIC E3 UBIQUITIN-PROTEIN LIGASE"/>
    <property type="match status" value="1"/>
</dbReference>
<feature type="domain" description="RING-type" evidence="10">
    <location>
        <begin position="156"/>
        <end position="205"/>
    </location>
</feature>
<reference evidence="12 13" key="1">
    <citation type="journal article" date="2022" name="Gigascience">
        <title>A chromosome-level genome assembly and annotation of the desert horned lizard, Phrynosoma platyrhinos, provides insight into chromosomal rearrangements among reptiles.</title>
        <authorList>
            <person name="Koochekian N."/>
            <person name="Ascanio A."/>
            <person name="Farleigh K."/>
            <person name="Card D.C."/>
            <person name="Schield D.R."/>
            <person name="Castoe T.A."/>
            <person name="Jezkova T."/>
        </authorList>
    </citation>
    <scope>NUCLEOTIDE SEQUENCE [LARGE SCALE GENOMIC DNA]</scope>
    <source>
        <strain evidence="12">NK-2021</strain>
    </source>
</reference>
<dbReference type="PANTHER" id="PTHR12420">
    <property type="entry name" value="PHD FINGER PROTEIN"/>
    <property type="match status" value="1"/>
</dbReference>
<dbReference type="SUPFAM" id="SSF56204">
    <property type="entry name" value="Hect, E3 ligase catalytic domain"/>
    <property type="match status" value="1"/>
</dbReference>
<dbReference type="InterPro" id="IPR042013">
    <property type="entry name" value="PHF7/G2E3_ePHD"/>
</dbReference>
<keyword evidence="4" id="KW-0479">Metal-binding</keyword>
<dbReference type="InterPro" id="IPR001841">
    <property type="entry name" value="Znf_RING"/>
</dbReference>
<dbReference type="InterPro" id="IPR059102">
    <property type="entry name" value="PHD_PHF7/G2E3-like"/>
</dbReference>
<organism evidence="12 13">
    <name type="scientific">Phrynosoma platyrhinos</name>
    <name type="common">Desert horned lizard</name>
    <dbReference type="NCBI Taxonomy" id="52577"/>
    <lineage>
        <taxon>Eukaryota</taxon>
        <taxon>Metazoa</taxon>
        <taxon>Chordata</taxon>
        <taxon>Craniata</taxon>
        <taxon>Vertebrata</taxon>
        <taxon>Euteleostomi</taxon>
        <taxon>Lepidosauria</taxon>
        <taxon>Squamata</taxon>
        <taxon>Bifurcata</taxon>
        <taxon>Unidentata</taxon>
        <taxon>Episquamata</taxon>
        <taxon>Toxicofera</taxon>
        <taxon>Iguania</taxon>
        <taxon>Phrynosomatidae</taxon>
        <taxon>Phrynosomatinae</taxon>
        <taxon>Phrynosoma</taxon>
    </lineage>
</organism>